<dbReference type="SUPFAM" id="SSF51161">
    <property type="entry name" value="Trimeric LpxA-like enzymes"/>
    <property type="match status" value="1"/>
</dbReference>
<keyword evidence="3" id="KW-0963">Cytoplasm</keyword>
<dbReference type="Gene3D" id="2.160.10.10">
    <property type="entry name" value="Hexapeptide repeat proteins"/>
    <property type="match status" value="1"/>
</dbReference>
<dbReference type="InterPro" id="IPR029044">
    <property type="entry name" value="Nucleotide-diphossugar_trans"/>
</dbReference>
<protein>
    <submittedName>
        <fullName evidence="9">Translation initiation factor eIF-2B epsilon subunit, GEF</fullName>
    </submittedName>
</protein>
<evidence type="ECO:0000259" key="7">
    <source>
        <dbReference type="Pfam" id="PF00483"/>
    </source>
</evidence>
<accession>A0ABV2ANK4</accession>
<evidence type="ECO:0000313" key="10">
    <source>
        <dbReference type="Proteomes" id="UP001439008"/>
    </source>
</evidence>
<proteinExistence type="inferred from homology"/>
<feature type="domain" description="Nucleotidyl transferase" evidence="7">
    <location>
        <begin position="24"/>
        <end position="150"/>
    </location>
</feature>
<keyword evidence="10" id="KW-1185">Reference proteome</keyword>
<comment type="caution">
    <text evidence="9">The sequence shown here is derived from an EMBL/GenBank/DDBJ whole genome shotgun (WGS) entry which is preliminary data.</text>
</comment>
<dbReference type="SUPFAM" id="SSF53448">
    <property type="entry name" value="Nucleotide-diphospho-sugar transferases"/>
    <property type="match status" value="1"/>
</dbReference>
<keyword evidence="4 9" id="KW-0396">Initiation factor</keyword>
<gene>
    <name evidence="9" type="primary">GCD6</name>
    <name evidence="9" type="ORF">MHBO_002798</name>
</gene>
<evidence type="ECO:0000256" key="1">
    <source>
        <dbReference type="ARBA" id="ARBA00004514"/>
    </source>
</evidence>
<dbReference type="PANTHER" id="PTHR45887">
    <property type="entry name" value="TRANSLATION INITIATION FACTOR EIF-2B SUBUNIT EPSILON"/>
    <property type="match status" value="1"/>
</dbReference>
<dbReference type="Pfam" id="PF00483">
    <property type="entry name" value="NTP_transferase"/>
    <property type="match status" value="1"/>
</dbReference>
<comment type="subunit">
    <text evidence="6">Component of the translation initiation factor 2B (eIF2B) complex which is a heterodecamer of two sets of five different subunits: alpha, beta, gamma, delta and epsilon. Subunits alpha, beta and delta comprise a regulatory subcomplex and subunits epsilon and gamma comprise a catalytic subcomplex. Within the complex, the hexameric regulatory complex resides at the center, with the two heterodimeric catalytic subcomplexes bound on opposite sides.</text>
</comment>
<sequence length="426" mass="48607">MARKTTKNNKKVEKETNTNNFIQTVILAVSESENFFPLTKTIPKLLLPIANVPAIDYILEMLQKVDTEEILIISSSEHCEKIQRYLDSSKYSRNKIFIFKLIPVISQNGNCDALRRIEQMDIIRSEPFILISSIPVTNFDLKPVIEIHRRNFKENRHNFITCVMKEYPKNHRNLSVTDNNFIVVTTPTKTSSIERILNFSQNWDNFDISKFVQNGQLNIRQGFVDIGIDICSLSVLRLCFDNFDYRLLRLHLLKNAIESEIEEMIAHIYVPDEKDYFGVVKEMKSFDSVTKDIIGNWAYPLGPQNNFYEFGLEIMEQSFIHPSAQISSTAKIKSGCIIAQNCKIGANSILEKTVLGPFSQIGENNKIENSYFLSGATIQDNCSVLYSFSGNNVTIGKNCLLNHATVVADNVKIDENTTTKQFSVIK</sequence>
<evidence type="ECO:0000256" key="6">
    <source>
        <dbReference type="ARBA" id="ARBA00046432"/>
    </source>
</evidence>
<evidence type="ECO:0000259" key="8">
    <source>
        <dbReference type="Pfam" id="PF25084"/>
    </source>
</evidence>
<reference evidence="9 10" key="1">
    <citation type="journal article" date="2024" name="BMC Biol.">
        <title>Comparative genomics of Ascetosporea gives new insight into the evolutionary basis for animal parasitism in Rhizaria.</title>
        <authorList>
            <person name="Hiltunen Thoren M."/>
            <person name="Onut-Brannstrom I."/>
            <person name="Alfjorden A."/>
            <person name="Peckova H."/>
            <person name="Swords F."/>
            <person name="Hooper C."/>
            <person name="Holzer A.S."/>
            <person name="Bass D."/>
            <person name="Burki F."/>
        </authorList>
    </citation>
    <scope>NUCLEOTIDE SEQUENCE [LARGE SCALE GENOMIC DNA]</scope>
    <source>
        <strain evidence="9">20-A016</strain>
    </source>
</reference>
<evidence type="ECO:0000256" key="3">
    <source>
        <dbReference type="ARBA" id="ARBA00022490"/>
    </source>
</evidence>
<dbReference type="Proteomes" id="UP001439008">
    <property type="component" value="Unassembled WGS sequence"/>
</dbReference>
<dbReference type="GO" id="GO:0003743">
    <property type="term" value="F:translation initiation factor activity"/>
    <property type="evidence" value="ECO:0007669"/>
    <property type="project" value="UniProtKB-KW"/>
</dbReference>
<organism evidence="9 10">
    <name type="scientific">Bonamia ostreae</name>
    <dbReference type="NCBI Taxonomy" id="126728"/>
    <lineage>
        <taxon>Eukaryota</taxon>
        <taxon>Sar</taxon>
        <taxon>Rhizaria</taxon>
        <taxon>Endomyxa</taxon>
        <taxon>Ascetosporea</taxon>
        <taxon>Haplosporida</taxon>
        <taxon>Bonamia</taxon>
    </lineage>
</organism>
<evidence type="ECO:0000256" key="5">
    <source>
        <dbReference type="ARBA" id="ARBA00022917"/>
    </source>
</evidence>
<dbReference type="Gene3D" id="3.90.550.10">
    <property type="entry name" value="Spore Coat Polysaccharide Biosynthesis Protein SpsA, Chain A"/>
    <property type="match status" value="1"/>
</dbReference>
<comment type="subcellular location">
    <subcellularLocation>
        <location evidence="1">Cytoplasm</location>
        <location evidence="1">Cytosol</location>
    </subcellularLocation>
</comment>
<comment type="similarity">
    <text evidence="2">Belongs to the eIF-2B gamma/epsilon subunits family.</text>
</comment>
<dbReference type="InterPro" id="IPR011004">
    <property type="entry name" value="Trimer_LpxA-like_sf"/>
</dbReference>
<dbReference type="InterPro" id="IPR005835">
    <property type="entry name" value="NTP_transferase_dom"/>
</dbReference>
<dbReference type="EMBL" id="JBDODL010001180">
    <property type="protein sequence ID" value="MES1921241.1"/>
    <property type="molecule type" value="Genomic_DNA"/>
</dbReference>
<dbReference type="Pfam" id="PF25084">
    <property type="entry name" value="LbH_EIF2B"/>
    <property type="match status" value="1"/>
</dbReference>
<feature type="domain" description="EIF2B subunit epsilon/gamma LbH" evidence="8">
    <location>
        <begin position="319"/>
        <end position="418"/>
    </location>
</feature>
<dbReference type="PANTHER" id="PTHR45887:SF1">
    <property type="entry name" value="TRANSLATION INITIATION FACTOR EIF-2B SUBUNIT EPSILON"/>
    <property type="match status" value="1"/>
</dbReference>
<evidence type="ECO:0000256" key="2">
    <source>
        <dbReference type="ARBA" id="ARBA00007878"/>
    </source>
</evidence>
<evidence type="ECO:0000313" key="9">
    <source>
        <dbReference type="EMBL" id="MES1921241.1"/>
    </source>
</evidence>
<dbReference type="InterPro" id="IPR056764">
    <property type="entry name" value="LbH_EIF2B3/5"/>
</dbReference>
<evidence type="ECO:0000256" key="4">
    <source>
        <dbReference type="ARBA" id="ARBA00022540"/>
    </source>
</evidence>
<keyword evidence="5" id="KW-0648">Protein biosynthesis</keyword>
<dbReference type="InterPro" id="IPR051956">
    <property type="entry name" value="eIF2B_epsilon"/>
</dbReference>
<name>A0ABV2ANK4_9EUKA</name>